<evidence type="ECO:0000256" key="3">
    <source>
        <dbReference type="ARBA" id="ARBA00022989"/>
    </source>
</evidence>
<proteinExistence type="predicted"/>
<feature type="transmembrane region" description="Helical" evidence="6">
    <location>
        <begin position="462"/>
        <end position="484"/>
    </location>
</feature>
<dbReference type="SUPFAM" id="SSF103473">
    <property type="entry name" value="MFS general substrate transporter"/>
    <property type="match status" value="1"/>
</dbReference>
<dbReference type="AlphaFoldDB" id="A0A5C2S6H4"/>
<feature type="transmembrane region" description="Helical" evidence="6">
    <location>
        <begin position="225"/>
        <end position="246"/>
    </location>
</feature>
<dbReference type="PROSITE" id="PS50850">
    <property type="entry name" value="MFS"/>
    <property type="match status" value="1"/>
</dbReference>
<feature type="transmembrane region" description="Helical" evidence="6">
    <location>
        <begin position="338"/>
        <end position="357"/>
    </location>
</feature>
<keyword evidence="3 6" id="KW-1133">Transmembrane helix</keyword>
<dbReference type="PANTHER" id="PTHR23502:SF60">
    <property type="entry name" value="MAJOR FACILITATOR SUPERFAMILY (MFS) PROFILE DOMAIN-CONTAINING PROTEIN-RELATED"/>
    <property type="match status" value="1"/>
</dbReference>
<feature type="transmembrane region" description="Helical" evidence="6">
    <location>
        <begin position="191"/>
        <end position="213"/>
    </location>
</feature>
<feature type="transmembrane region" description="Helical" evidence="6">
    <location>
        <begin position="496"/>
        <end position="519"/>
    </location>
</feature>
<dbReference type="InterPro" id="IPR036259">
    <property type="entry name" value="MFS_trans_sf"/>
</dbReference>
<keyword evidence="9" id="KW-1185">Reference proteome</keyword>
<sequence length="540" mass="58535">MALPSSLSEKSSVQQTSVGTAIPEPSLVDAPVDHHPDSPLSTSGVVNVRQDDATGKHGSDKGAPKTEDAHDENVIVVAWDGPDDPENPRNWTSKRKWTIALTVSAFTFISPLSSTMIAPAAGQIASGFNITDEFQVNLSISIFVLAYAVGPLVLGPLSEIFGRTPVLRGCNLFFTAWNLGCGFAQSERQLIAFRFLAGLGGSAPLAAGGAVLGDLFAPEERGKAMALYTLAPLLGPAIGPIVGGWIAERSTWRWVFWSTSIAAGVIQIVGIFTLKESFGPVLLDRKAKKIRANLDAENSGEVRTMFQKTAKKRNYRHFFFVSICRPFILSVQEPIVQLFGLYLAFVYGIIYLVLTTIPEIYTNIYHNTPGIVGLHYIGLGIGLFVCSQINSRLSDVIYKKLKERNGGVGEPEHRLRLLVAGWGAQERTHWIVPDIGFALIGGGMVLSFQGMMMYIVEAFTMYAASALAAVSFLRSIAAFGFPLFAPAMYNRLGYGVANTILAAIAFVIGVPAILGLYTYGKKIRGMSKHANKHPMKNFKK</sequence>
<name>A0A5C2S6H4_9APHY</name>
<reference evidence="8" key="1">
    <citation type="journal article" date="2018" name="Genome Biol. Evol.">
        <title>Genomics and development of Lentinus tigrinus, a white-rot wood-decaying mushroom with dimorphic fruiting bodies.</title>
        <authorList>
            <person name="Wu B."/>
            <person name="Xu Z."/>
            <person name="Knudson A."/>
            <person name="Carlson A."/>
            <person name="Chen N."/>
            <person name="Kovaka S."/>
            <person name="LaButti K."/>
            <person name="Lipzen A."/>
            <person name="Pennachio C."/>
            <person name="Riley R."/>
            <person name="Schakwitz W."/>
            <person name="Umezawa K."/>
            <person name="Ohm R.A."/>
            <person name="Grigoriev I.V."/>
            <person name="Nagy L.G."/>
            <person name="Gibbons J."/>
            <person name="Hibbett D."/>
        </authorList>
    </citation>
    <scope>NUCLEOTIDE SEQUENCE [LARGE SCALE GENOMIC DNA]</scope>
    <source>
        <strain evidence="8">ALCF2SS1-6</strain>
    </source>
</reference>
<accession>A0A5C2S6H4</accession>
<feature type="region of interest" description="Disordered" evidence="5">
    <location>
        <begin position="1"/>
        <end position="91"/>
    </location>
</feature>
<gene>
    <name evidence="8" type="ORF">L227DRAFT_628513</name>
</gene>
<dbReference type="FunFam" id="1.20.1250.20:FF:000011">
    <property type="entry name" value="MFS multidrug transporter, putative"/>
    <property type="match status" value="1"/>
</dbReference>
<organism evidence="8 9">
    <name type="scientific">Lentinus tigrinus ALCF2SS1-6</name>
    <dbReference type="NCBI Taxonomy" id="1328759"/>
    <lineage>
        <taxon>Eukaryota</taxon>
        <taxon>Fungi</taxon>
        <taxon>Dikarya</taxon>
        <taxon>Basidiomycota</taxon>
        <taxon>Agaricomycotina</taxon>
        <taxon>Agaricomycetes</taxon>
        <taxon>Polyporales</taxon>
        <taxon>Polyporaceae</taxon>
        <taxon>Lentinus</taxon>
    </lineage>
</organism>
<feature type="domain" description="Major facilitator superfamily (MFS) profile" evidence="7">
    <location>
        <begin position="99"/>
        <end position="523"/>
    </location>
</feature>
<comment type="subcellular location">
    <subcellularLocation>
        <location evidence="1">Membrane</location>
        <topology evidence="1">Multi-pass membrane protein</topology>
    </subcellularLocation>
</comment>
<feature type="transmembrane region" description="Helical" evidence="6">
    <location>
        <begin position="369"/>
        <end position="390"/>
    </location>
</feature>
<evidence type="ECO:0000313" key="8">
    <source>
        <dbReference type="EMBL" id="RPD59300.1"/>
    </source>
</evidence>
<dbReference type="GO" id="GO:0016020">
    <property type="term" value="C:membrane"/>
    <property type="evidence" value="ECO:0007669"/>
    <property type="project" value="UniProtKB-SubCell"/>
</dbReference>
<evidence type="ECO:0000256" key="4">
    <source>
        <dbReference type="ARBA" id="ARBA00023136"/>
    </source>
</evidence>
<feature type="transmembrane region" description="Helical" evidence="6">
    <location>
        <begin position="435"/>
        <end position="455"/>
    </location>
</feature>
<dbReference type="InterPro" id="IPR011701">
    <property type="entry name" value="MFS"/>
</dbReference>
<dbReference type="STRING" id="1328759.A0A5C2S6H4"/>
<dbReference type="PANTHER" id="PTHR23502">
    <property type="entry name" value="MAJOR FACILITATOR SUPERFAMILY"/>
    <property type="match status" value="1"/>
</dbReference>
<evidence type="ECO:0000256" key="5">
    <source>
        <dbReference type="SAM" id="MobiDB-lite"/>
    </source>
</evidence>
<dbReference type="EMBL" id="ML122271">
    <property type="protein sequence ID" value="RPD59300.1"/>
    <property type="molecule type" value="Genomic_DNA"/>
</dbReference>
<feature type="compositionally biased region" description="Polar residues" evidence="5">
    <location>
        <begin position="1"/>
        <end position="19"/>
    </location>
</feature>
<keyword evidence="4 6" id="KW-0472">Membrane</keyword>
<evidence type="ECO:0000313" key="9">
    <source>
        <dbReference type="Proteomes" id="UP000313359"/>
    </source>
</evidence>
<dbReference type="Pfam" id="PF07690">
    <property type="entry name" value="MFS_1"/>
    <property type="match status" value="1"/>
</dbReference>
<evidence type="ECO:0000256" key="2">
    <source>
        <dbReference type="ARBA" id="ARBA00022692"/>
    </source>
</evidence>
<dbReference type="GO" id="GO:0022857">
    <property type="term" value="F:transmembrane transporter activity"/>
    <property type="evidence" value="ECO:0007669"/>
    <property type="project" value="InterPro"/>
</dbReference>
<dbReference type="Gene3D" id="1.20.1250.20">
    <property type="entry name" value="MFS general substrate transporter like domains"/>
    <property type="match status" value="1"/>
</dbReference>
<evidence type="ECO:0000259" key="7">
    <source>
        <dbReference type="PROSITE" id="PS50850"/>
    </source>
</evidence>
<feature type="compositionally biased region" description="Basic and acidic residues" evidence="5">
    <location>
        <begin position="49"/>
        <end position="73"/>
    </location>
</feature>
<dbReference type="OrthoDB" id="6770063at2759"/>
<protein>
    <submittedName>
        <fullName evidence="8">MFS polyamine transporter</fullName>
    </submittedName>
</protein>
<evidence type="ECO:0000256" key="1">
    <source>
        <dbReference type="ARBA" id="ARBA00004141"/>
    </source>
</evidence>
<dbReference type="CDD" id="cd17323">
    <property type="entry name" value="MFS_Tpo1_MDR_like"/>
    <property type="match status" value="1"/>
</dbReference>
<dbReference type="InterPro" id="IPR020846">
    <property type="entry name" value="MFS_dom"/>
</dbReference>
<evidence type="ECO:0000256" key="6">
    <source>
        <dbReference type="SAM" id="Phobius"/>
    </source>
</evidence>
<feature type="transmembrane region" description="Helical" evidence="6">
    <location>
        <begin position="99"/>
        <end position="122"/>
    </location>
</feature>
<keyword evidence="2 6" id="KW-0812">Transmembrane</keyword>
<feature type="transmembrane region" description="Helical" evidence="6">
    <location>
        <begin position="134"/>
        <end position="154"/>
    </location>
</feature>
<dbReference type="Proteomes" id="UP000313359">
    <property type="component" value="Unassembled WGS sequence"/>
</dbReference>
<feature type="transmembrane region" description="Helical" evidence="6">
    <location>
        <begin position="252"/>
        <end position="274"/>
    </location>
</feature>